<dbReference type="PATRIC" id="fig|1262666.3.peg.3332"/>
<comment type="caution">
    <text evidence="2">The sequence shown here is derived from an EMBL/GenBank/DDBJ whole genome shotgun (WGS) entry which is preliminary data.</text>
</comment>
<feature type="chain" id="PRO_5004069434" evidence="1">
    <location>
        <begin position="31"/>
        <end position="101"/>
    </location>
</feature>
<accession>M5PPE1</accession>
<proteinExistence type="predicted"/>
<protein>
    <submittedName>
        <fullName evidence="2">Uncharacterized protein</fullName>
    </submittedName>
</protein>
<feature type="signal peptide" evidence="1">
    <location>
        <begin position="1"/>
        <end position="30"/>
    </location>
</feature>
<sequence length="101" mass="11027">MKMRLALGIGLLVIASLAGCASRQSLPANAFLFHGKVVRVDIEDGFYGIVSSEGGHYDPVNLPKEYQQDGIEVRGVARPTDNAIGFHMWGMLVEIISIQRL</sequence>
<dbReference type="Proteomes" id="UP000011922">
    <property type="component" value="Unassembled WGS sequence"/>
</dbReference>
<name>M5PPE1_DESAF</name>
<organism evidence="2 3">
    <name type="scientific">Desulfocurvibacter africanus PCS</name>
    <dbReference type="NCBI Taxonomy" id="1262666"/>
    <lineage>
        <taxon>Bacteria</taxon>
        <taxon>Pseudomonadati</taxon>
        <taxon>Thermodesulfobacteriota</taxon>
        <taxon>Desulfovibrionia</taxon>
        <taxon>Desulfovibrionales</taxon>
        <taxon>Desulfovibrionaceae</taxon>
        <taxon>Desulfocurvibacter</taxon>
    </lineage>
</organism>
<evidence type="ECO:0000313" key="3">
    <source>
        <dbReference type="Proteomes" id="UP000011922"/>
    </source>
</evidence>
<gene>
    <name evidence="2" type="ORF">PCS_03283</name>
</gene>
<dbReference type="OrthoDB" id="5421423at2"/>
<evidence type="ECO:0000256" key="1">
    <source>
        <dbReference type="SAM" id="SignalP"/>
    </source>
</evidence>
<dbReference type="RefSeq" id="WP_005989168.1">
    <property type="nucleotide sequence ID" value="NZ_AOSV01000038.1"/>
</dbReference>
<dbReference type="AlphaFoldDB" id="M5PPE1"/>
<reference evidence="2 3" key="1">
    <citation type="journal article" date="2013" name="Genome Announc.">
        <title>Draft Genome Sequence for Desulfovibrio africanus Strain PCS.</title>
        <authorList>
            <person name="Brown S.D."/>
            <person name="Utturkar S.M."/>
            <person name="Arkin A.P."/>
            <person name="Deutschbauer A.M."/>
            <person name="Elias D.A."/>
            <person name="Hazen T.C."/>
            <person name="Chakraborty R."/>
        </authorList>
    </citation>
    <scope>NUCLEOTIDE SEQUENCE [LARGE SCALE GENOMIC DNA]</scope>
    <source>
        <strain evidence="2 3">PCS</strain>
    </source>
</reference>
<dbReference type="PROSITE" id="PS51257">
    <property type="entry name" value="PROKAR_LIPOPROTEIN"/>
    <property type="match status" value="1"/>
</dbReference>
<dbReference type="EMBL" id="AOSV01000038">
    <property type="protein sequence ID" value="EMG35800.1"/>
    <property type="molecule type" value="Genomic_DNA"/>
</dbReference>
<keyword evidence="1" id="KW-0732">Signal</keyword>
<evidence type="ECO:0000313" key="2">
    <source>
        <dbReference type="EMBL" id="EMG35800.1"/>
    </source>
</evidence>